<evidence type="ECO:0000259" key="1">
    <source>
        <dbReference type="Pfam" id="PF00112"/>
    </source>
</evidence>
<dbReference type="SUPFAM" id="SSF54001">
    <property type="entry name" value="Cysteine proteinases"/>
    <property type="match status" value="1"/>
</dbReference>
<dbReference type="EMBL" id="JAKUCV010005827">
    <property type="protein sequence ID" value="KAJ4829701.1"/>
    <property type="molecule type" value="Genomic_DNA"/>
</dbReference>
<evidence type="ECO:0000313" key="2">
    <source>
        <dbReference type="EMBL" id="KAJ4829701.1"/>
    </source>
</evidence>
<dbReference type="InterPro" id="IPR000668">
    <property type="entry name" value="Peptidase_C1A_C"/>
</dbReference>
<proteinExistence type="predicted"/>
<dbReference type="AlphaFoldDB" id="A0A9Q0FG35"/>
<name>A0A9Q0FG35_9ROSI</name>
<dbReference type="Gene3D" id="3.90.70.10">
    <property type="entry name" value="Cysteine proteinases"/>
    <property type="match status" value="1"/>
</dbReference>
<organism evidence="2 3">
    <name type="scientific">Turnera subulata</name>
    <dbReference type="NCBI Taxonomy" id="218843"/>
    <lineage>
        <taxon>Eukaryota</taxon>
        <taxon>Viridiplantae</taxon>
        <taxon>Streptophyta</taxon>
        <taxon>Embryophyta</taxon>
        <taxon>Tracheophyta</taxon>
        <taxon>Spermatophyta</taxon>
        <taxon>Magnoliopsida</taxon>
        <taxon>eudicotyledons</taxon>
        <taxon>Gunneridae</taxon>
        <taxon>Pentapetalae</taxon>
        <taxon>rosids</taxon>
        <taxon>fabids</taxon>
        <taxon>Malpighiales</taxon>
        <taxon>Passifloraceae</taxon>
        <taxon>Turnera</taxon>
    </lineage>
</organism>
<reference evidence="2" key="2">
    <citation type="journal article" date="2023" name="Plants (Basel)">
        <title>Annotation of the Turnera subulata (Passifloraceae) Draft Genome Reveals the S-Locus Evolved after the Divergence of Turneroideae from Passifloroideae in a Stepwise Manner.</title>
        <authorList>
            <person name="Henning P.M."/>
            <person name="Roalson E.H."/>
            <person name="Mir W."/>
            <person name="McCubbin A.G."/>
            <person name="Shore J.S."/>
        </authorList>
    </citation>
    <scope>NUCLEOTIDE SEQUENCE</scope>
    <source>
        <strain evidence="2">F60SS</strain>
    </source>
</reference>
<sequence>MKPGKGTRCKFWFKLYKTWLAAVKAMGIWLNIQVRELERKLKEQEQNSETEILNRKILFRFVQAKDGVGCEDLLKYFSPEQIKGIKDTIKSGLIQDIFKHIKENGFVPLTEKEYDEGKRKFIESGGDPKEYAEGKLKFIECGDYKDPRGKRVFDDCFSIYRPDAKWKVSKICWEIFVHGAVLTVFPICDDYLDKDVHEGKRIYEAKEPMKKGPEKLETHTVVLIGWGKKGQTYYFEYLNSEGEGWGQKGIGRVAMDVVLEYHILQIS</sequence>
<dbReference type="GO" id="GO:0006508">
    <property type="term" value="P:proteolysis"/>
    <property type="evidence" value="ECO:0007669"/>
    <property type="project" value="InterPro"/>
</dbReference>
<keyword evidence="3" id="KW-1185">Reference proteome</keyword>
<comment type="caution">
    <text evidence="2">The sequence shown here is derived from an EMBL/GenBank/DDBJ whole genome shotgun (WGS) entry which is preliminary data.</text>
</comment>
<gene>
    <name evidence="2" type="ORF">Tsubulata_023624</name>
</gene>
<feature type="domain" description="Peptidase C1A papain C-terminal" evidence="1">
    <location>
        <begin position="90"/>
        <end position="257"/>
    </location>
</feature>
<dbReference type="GO" id="GO:0008234">
    <property type="term" value="F:cysteine-type peptidase activity"/>
    <property type="evidence" value="ECO:0007669"/>
    <property type="project" value="InterPro"/>
</dbReference>
<protein>
    <recommendedName>
        <fullName evidence="1">Peptidase C1A papain C-terminal domain-containing protein</fullName>
    </recommendedName>
</protein>
<dbReference type="InterPro" id="IPR038765">
    <property type="entry name" value="Papain-like_cys_pep_sf"/>
</dbReference>
<dbReference type="Pfam" id="PF00112">
    <property type="entry name" value="Peptidase_C1"/>
    <property type="match status" value="1"/>
</dbReference>
<reference evidence="2" key="1">
    <citation type="submission" date="2022-02" db="EMBL/GenBank/DDBJ databases">
        <authorList>
            <person name="Henning P.M."/>
            <person name="McCubbin A.G."/>
            <person name="Shore J.S."/>
        </authorList>
    </citation>
    <scope>NUCLEOTIDE SEQUENCE</scope>
    <source>
        <strain evidence="2">F60SS</strain>
        <tissue evidence="2">Leaves</tissue>
    </source>
</reference>
<dbReference type="Proteomes" id="UP001141552">
    <property type="component" value="Unassembled WGS sequence"/>
</dbReference>
<evidence type="ECO:0000313" key="3">
    <source>
        <dbReference type="Proteomes" id="UP001141552"/>
    </source>
</evidence>
<accession>A0A9Q0FG35</accession>